<dbReference type="Proteomes" id="UP000031843">
    <property type="component" value="Chromosome secondary"/>
</dbReference>
<dbReference type="InterPro" id="IPR002938">
    <property type="entry name" value="FAD-bd"/>
</dbReference>
<evidence type="ECO:0000256" key="2">
    <source>
        <dbReference type="ARBA" id="ARBA00023027"/>
    </source>
</evidence>
<dbReference type="GO" id="GO:0018658">
    <property type="term" value="F:salicylate 1-monooxygenase activity"/>
    <property type="evidence" value="ECO:0007669"/>
    <property type="project" value="UniProtKB-EC"/>
</dbReference>
<gene>
    <name evidence="4" type="ORF">RR42_s0688</name>
</gene>
<keyword evidence="2" id="KW-0520">NAD</keyword>
<reference evidence="4 5" key="1">
    <citation type="journal article" date="2015" name="Genome Announc.">
        <title>Complete Genome Sequence of Cupriavidus basilensis 4G11, Isolated from the Oak Ridge Field Research Center Site.</title>
        <authorList>
            <person name="Ray J."/>
            <person name="Waters R.J."/>
            <person name="Skerker J.M."/>
            <person name="Kuehl J.V."/>
            <person name="Price M.N."/>
            <person name="Huang J."/>
            <person name="Chakraborty R."/>
            <person name="Arkin A.P."/>
            <person name="Deutschbauer A."/>
        </authorList>
    </citation>
    <scope>NUCLEOTIDE SEQUENCE [LARGE SCALE GENOMIC DNA]</scope>
    <source>
        <strain evidence="4">4G11</strain>
    </source>
</reference>
<dbReference type="Gene3D" id="3.50.50.60">
    <property type="entry name" value="FAD/NAD(P)-binding domain"/>
    <property type="match status" value="1"/>
</dbReference>
<dbReference type="Pfam" id="PF01494">
    <property type="entry name" value="FAD_binding_3"/>
    <property type="match status" value="1"/>
</dbReference>
<accession>A0A0C4YJZ8</accession>
<dbReference type="STRING" id="68895.RR42_s0688"/>
<evidence type="ECO:0000313" key="5">
    <source>
        <dbReference type="Proteomes" id="UP000031843"/>
    </source>
</evidence>
<dbReference type="GO" id="GO:0071949">
    <property type="term" value="F:FAD binding"/>
    <property type="evidence" value="ECO:0007669"/>
    <property type="project" value="InterPro"/>
</dbReference>
<dbReference type="EC" id="1.14.13.1" evidence="4"/>
<keyword evidence="1 4" id="KW-0560">Oxidoreductase</keyword>
<dbReference type="PANTHER" id="PTHR43476">
    <property type="entry name" value="3-(3-HYDROXY-PHENYL)PROPIONATE/3-HYDROXYCINNAMIC ACID HYDROXYLASE"/>
    <property type="match status" value="1"/>
</dbReference>
<dbReference type="PRINTS" id="PR00420">
    <property type="entry name" value="RNGMNOXGNASE"/>
</dbReference>
<dbReference type="Gene3D" id="3.30.9.20">
    <property type="match status" value="1"/>
</dbReference>
<dbReference type="OrthoDB" id="8985337at2"/>
<dbReference type="PANTHER" id="PTHR43476:SF4">
    <property type="entry name" value="BLR0106 PROTEIN"/>
    <property type="match status" value="1"/>
</dbReference>
<dbReference type="SUPFAM" id="SSF51905">
    <property type="entry name" value="FAD/NAD(P)-binding domain"/>
    <property type="match status" value="1"/>
</dbReference>
<dbReference type="EMBL" id="CP010537">
    <property type="protein sequence ID" value="AJG22279.1"/>
    <property type="molecule type" value="Genomic_DNA"/>
</dbReference>
<dbReference type="KEGG" id="cbw:RR42_s0688"/>
<feature type="domain" description="FAD-binding" evidence="3">
    <location>
        <begin position="128"/>
        <end position="321"/>
    </location>
</feature>
<dbReference type="InterPro" id="IPR050631">
    <property type="entry name" value="PheA/TfdB_FAD_monoxygenase"/>
</dbReference>
<protein>
    <submittedName>
        <fullName evidence="4">Salicylate hydroxylase</fullName>
        <ecNumber evidence="4">1.14.13.1</ecNumber>
    </submittedName>
</protein>
<dbReference type="InterPro" id="IPR036188">
    <property type="entry name" value="FAD/NAD-bd_sf"/>
</dbReference>
<organism evidence="4 5">
    <name type="scientific">Cupriavidus basilensis</name>
    <dbReference type="NCBI Taxonomy" id="68895"/>
    <lineage>
        <taxon>Bacteria</taxon>
        <taxon>Pseudomonadati</taxon>
        <taxon>Pseudomonadota</taxon>
        <taxon>Betaproteobacteria</taxon>
        <taxon>Burkholderiales</taxon>
        <taxon>Burkholderiaceae</taxon>
        <taxon>Cupriavidus</taxon>
    </lineage>
</organism>
<evidence type="ECO:0000259" key="3">
    <source>
        <dbReference type="Pfam" id="PF01494"/>
    </source>
</evidence>
<evidence type="ECO:0000256" key="1">
    <source>
        <dbReference type="ARBA" id="ARBA00023002"/>
    </source>
</evidence>
<dbReference type="AlphaFoldDB" id="A0A0C4YJZ8"/>
<keyword evidence="5" id="KW-1185">Reference proteome</keyword>
<evidence type="ECO:0000313" key="4">
    <source>
        <dbReference type="EMBL" id="AJG22279.1"/>
    </source>
</evidence>
<proteinExistence type="predicted"/>
<name>A0A0C4YJZ8_9BURK</name>
<sequence>MKINIIGGGPAGLYAAHLLKRERPDATVHVYEQNDAHTTFGFGVVFSDQALDLLRASDAETLEMISCGLETWRDIELRIHGQTIRIDGVGFTAIARLKLLEILRQRAESVGAVLINNRVITRLDDLDAADLVIGADGVNSLVRRTHEQAFGARIDYLDNRFAWFGATRPFDRLTQTFKKLPQGFFNAHHYRYSASMSTFLVEVDASTFERIGFEHMSEDESRRYCQEVFADELAGASLVVNRSLWRRFPKISNARWSVGNCVLVGDALRTAHFSIGSGTRLALEDVQALAQSVADYPDSVPDALASFEARRRPIVEKITAAANQSADWYDHFPQHMELPAWEFAMDYIGRTGRVDPDRLRSMSPQFVDGYDAWQAAAASS</sequence>
<dbReference type="RefSeq" id="WP_043353671.1">
    <property type="nucleotide sequence ID" value="NZ_CP010537.1"/>
</dbReference>
<dbReference type="Pfam" id="PF13450">
    <property type="entry name" value="NAD_binding_8"/>
    <property type="match status" value="1"/>
</dbReference>